<dbReference type="PRINTS" id="PR00344">
    <property type="entry name" value="BCTRLSENSOR"/>
</dbReference>
<dbReference type="PANTHER" id="PTHR45436">
    <property type="entry name" value="SENSOR HISTIDINE KINASE YKOH"/>
    <property type="match status" value="1"/>
</dbReference>
<dbReference type="RefSeq" id="WP_072823539.1">
    <property type="nucleotide sequence ID" value="NZ_LT670849.1"/>
</dbReference>
<dbReference type="InterPro" id="IPR050428">
    <property type="entry name" value="TCS_sensor_his_kinase"/>
</dbReference>
<dbReference type="InterPro" id="IPR005467">
    <property type="entry name" value="His_kinase_dom"/>
</dbReference>
<dbReference type="SMART" id="SM00388">
    <property type="entry name" value="HisKA"/>
    <property type="match status" value="1"/>
</dbReference>
<gene>
    <name evidence="14" type="ORF">SAMN05444170_6066</name>
</gene>
<keyword evidence="15" id="KW-1185">Reference proteome</keyword>
<keyword evidence="9" id="KW-0902">Two-component regulatory system</keyword>
<dbReference type="Gene3D" id="3.30.565.10">
    <property type="entry name" value="Histidine kinase-like ATPase, C-terminal domain"/>
    <property type="match status" value="1"/>
</dbReference>
<evidence type="ECO:0000256" key="11">
    <source>
        <dbReference type="SAM" id="MobiDB-lite"/>
    </source>
</evidence>
<evidence type="ECO:0000256" key="7">
    <source>
        <dbReference type="ARBA" id="ARBA00022777"/>
    </source>
</evidence>
<dbReference type="PANTHER" id="PTHR45436:SF15">
    <property type="entry name" value="SENSOR HISTIDINE KINASE CUSS"/>
    <property type="match status" value="1"/>
</dbReference>
<feature type="domain" description="Histidine kinase" evidence="13">
    <location>
        <begin position="242"/>
        <end position="442"/>
    </location>
</feature>
<evidence type="ECO:0000256" key="1">
    <source>
        <dbReference type="ARBA" id="ARBA00000085"/>
    </source>
</evidence>
<keyword evidence="8 12" id="KW-1133">Transmembrane helix</keyword>
<keyword evidence="4" id="KW-0597">Phosphoprotein</keyword>
<accession>A0A1M7UPB2</accession>
<dbReference type="GO" id="GO:0000155">
    <property type="term" value="F:phosphorelay sensor kinase activity"/>
    <property type="evidence" value="ECO:0007669"/>
    <property type="project" value="InterPro"/>
</dbReference>
<dbReference type="InterPro" id="IPR003594">
    <property type="entry name" value="HATPase_dom"/>
</dbReference>
<feature type="region of interest" description="Disordered" evidence="11">
    <location>
        <begin position="433"/>
        <end position="457"/>
    </location>
</feature>
<evidence type="ECO:0000256" key="6">
    <source>
        <dbReference type="ARBA" id="ARBA00022692"/>
    </source>
</evidence>
<dbReference type="Pfam" id="PF00512">
    <property type="entry name" value="HisKA"/>
    <property type="match status" value="1"/>
</dbReference>
<dbReference type="EC" id="2.7.13.3" evidence="3"/>
<evidence type="ECO:0000256" key="2">
    <source>
        <dbReference type="ARBA" id="ARBA00004141"/>
    </source>
</evidence>
<proteinExistence type="predicted"/>
<dbReference type="SUPFAM" id="SSF47384">
    <property type="entry name" value="Homodimeric domain of signal transducing histidine kinase"/>
    <property type="match status" value="1"/>
</dbReference>
<dbReference type="SUPFAM" id="SSF55874">
    <property type="entry name" value="ATPase domain of HSP90 chaperone/DNA topoisomerase II/histidine kinase"/>
    <property type="match status" value="1"/>
</dbReference>
<name>A0A1M7UPB2_9BRAD</name>
<comment type="subcellular location">
    <subcellularLocation>
        <location evidence="2">Membrane</location>
        <topology evidence="2">Multi-pass membrane protein</topology>
    </subcellularLocation>
</comment>
<keyword evidence="10 12" id="KW-0472">Membrane</keyword>
<keyword evidence="7 14" id="KW-0418">Kinase</keyword>
<dbReference type="SMART" id="SM00387">
    <property type="entry name" value="HATPase_c"/>
    <property type="match status" value="1"/>
</dbReference>
<dbReference type="GO" id="GO:0005886">
    <property type="term" value="C:plasma membrane"/>
    <property type="evidence" value="ECO:0007669"/>
    <property type="project" value="TreeGrafter"/>
</dbReference>
<evidence type="ECO:0000256" key="8">
    <source>
        <dbReference type="ARBA" id="ARBA00022989"/>
    </source>
</evidence>
<evidence type="ECO:0000256" key="10">
    <source>
        <dbReference type="ARBA" id="ARBA00023136"/>
    </source>
</evidence>
<dbReference type="InterPro" id="IPR003661">
    <property type="entry name" value="HisK_dim/P_dom"/>
</dbReference>
<dbReference type="Gene3D" id="1.10.287.130">
    <property type="match status" value="1"/>
</dbReference>
<feature type="transmembrane region" description="Helical" evidence="12">
    <location>
        <begin position="158"/>
        <end position="184"/>
    </location>
</feature>
<feature type="transmembrane region" description="Helical" evidence="12">
    <location>
        <begin position="7"/>
        <end position="29"/>
    </location>
</feature>
<dbReference type="AlphaFoldDB" id="A0A1M7UPB2"/>
<dbReference type="EMBL" id="LT670849">
    <property type="protein sequence ID" value="SHN84798.1"/>
    <property type="molecule type" value="Genomic_DNA"/>
</dbReference>
<evidence type="ECO:0000313" key="14">
    <source>
        <dbReference type="EMBL" id="SHN84798.1"/>
    </source>
</evidence>
<keyword evidence="5" id="KW-0808">Transferase</keyword>
<sequence>MRSIARTFAVSLGFAATAIFIATITISVWQVQLRESEPIACSVAAGILYDAAVVDPGRALTIHSTRRVEELKSNSPNLWYVVSYANLTSEFERERRPALPFSLPYRGPIGFSVLNALDQKSTFCLAVIRWGPGDLVVMIGEAKVRFGQILRSFVFRNVFPLSLVAFAFILIVTIGALLSGRFVARGIERVTRRALAIDPAAPQGSIALDEVPVELKPLVEALNRAFDEISAYIKMQRRFLGNAAHQLRTPLTLLRAKIEDVAEPQLKVALVRDVRRLTSLVSAMLDLARLQNHAIEKQPIDLAVVTLDVLADFSPSALDAGIELSLEQPEEGAVVVQGVEAAIRSALANLVGNALIHARGAKRITATLGCGGVSIRDDGAGIAPHSDGKLTEPFRTGNLAREGAGLGLSIVQEIMAAHGGELIITSAPGGGTTASLRFPEADRERPHPARSLGVEVS</sequence>
<dbReference type="Pfam" id="PF02518">
    <property type="entry name" value="HATPase_c"/>
    <property type="match status" value="1"/>
</dbReference>
<dbReference type="InterPro" id="IPR036890">
    <property type="entry name" value="HATPase_C_sf"/>
</dbReference>
<dbReference type="OrthoDB" id="9809329at2"/>
<dbReference type="InterPro" id="IPR004358">
    <property type="entry name" value="Sig_transdc_His_kin-like_C"/>
</dbReference>
<evidence type="ECO:0000313" key="15">
    <source>
        <dbReference type="Proteomes" id="UP000184096"/>
    </source>
</evidence>
<reference evidence="15" key="1">
    <citation type="submission" date="2016-11" db="EMBL/GenBank/DDBJ databases">
        <authorList>
            <person name="Varghese N."/>
            <person name="Submissions S."/>
        </authorList>
    </citation>
    <scope>NUCLEOTIDE SEQUENCE [LARGE SCALE GENOMIC DNA]</scope>
    <source>
        <strain evidence="15">GAS401</strain>
    </source>
</reference>
<dbReference type="Proteomes" id="UP000184096">
    <property type="component" value="Chromosome I"/>
</dbReference>
<dbReference type="CDD" id="cd00082">
    <property type="entry name" value="HisKA"/>
    <property type="match status" value="1"/>
</dbReference>
<dbReference type="CDD" id="cd00075">
    <property type="entry name" value="HATPase"/>
    <property type="match status" value="1"/>
</dbReference>
<dbReference type="PROSITE" id="PS50109">
    <property type="entry name" value="HIS_KIN"/>
    <property type="match status" value="1"/>
</dbReference>
<keyword evidence="6 12" id="KW-0812">Transmembrane</keyword>
<protein>
    <recommendedName>
        <fullName evidence="3">histidine kinase</fullName>
        <ecNumber evidence="3">2.7.13.3</ecNumber>
    </recommendedName>
</protein>
<comment type="catalytic activity">
    <reaction evidence="1">
        <text>ATP + protein L-histidine = ADP + protein N-phospho-L-histidine.</text>
        <dbReference type="EC" id="2.7.13.3"/>
    </reaction>
</comment>
<organism evidence="14 15">
    <name type="scientific">Bradyrhizobium erythrophlei</name>
    <dbReference type="NCBI Taxonomy" id="1437360"/>
    <lineage>
        <taxon>Bacteria</taxon>
        <taxon>Pseudomonadati</taxon>
        <taxon>Pseudomonadota</taxon>
        <taxon>Alphaproteobacteria</taxon>
        <taxon>Hyphomicrobiales</taxon>
        <taxon>Nitrobacteraceae</taxon>
        <taxon>Bradyrhizobium</taxon>
    </lineage>
</organism>
<evidence type="ECO:0000256" key="9">
    <source>
        <dbReference type="ARBA" id="ARBA00023012"/>
    </source>
</evidence>
<evidence type="ECO:0000256" key="3">
    <source>
        <dbReference type="ARBA" id="ARBA00012438"/>
    </source>
</evidence>
<evidence type="ECO:0000256" key="12">
    <source>
        <dbReference type="SAM" id="Phobius"/>
    </source>
</evidence>
<evidence type="ECO:0000256" key="4">
    <source>
        <dbReference type="ARBA" id="ARBA00022553"/>
    </source>
</evidence>
<dbReference type="InterPro" id="IPR036097">
    <property type="entry name" value="HisK_dim/P_sf"/>
</dbReference>
<evidence type="ECO:0000256" key="5">
    <source>
        <dbReference type="ARBA" id="ARBA00022679"/>
    </source>
</evidence>
<evidence type="ECO:0000259" key="13">
    <source>
        <dbReference type="PROSITE" id="PS50109"/>
    </source>
</evidence>